<dbReference type="EMBL" id="DVHI01000014">
    <property type="protein sequence ID" value="HIR62035.1"/>
    <property type="molecule type" value="Genomic_DNA"/>
</dbReference>
<evidence type="ECO:0000313" key="3">
    <source>
        <dbReference type="EMBL" id="HIR62035.1"/>
    </source>
</evidence>
<keyword evidence="1" id="KW-0732">Signal</keyword>
<name>A0A9D1J5X8_9BACT</name>
<reference evidence="3" key="1">
    <citation type="submission" date="2020-10" db="EMBL/GenBank/DDBJ databases">
        <authorList>
            <person name="Gilroy R."/>
        </authorList>
    </citation>
    <scope>NUCLEOTIDE SEQUENCE</scope>
    <source>
        <strain evidence="3">ChiHjej13B12-12457</strain>
    </source>
</reference>
<protein>
    <submittedName>
        <fullName evidence="3">PepSY-like domain-containing protein</fullName>
    </submittedName>
</protein>
<evidence type="ECO:0000313" key="4">
    <source>
        <dbReference type="Proteomes" id="UP000886744"/>
    </source>
</evidence>
<organism evidence="3 4">
    <name type="scientific">Candidatus Coprenecus avistercoris</name>
    <dbReference type="NCBI Taxonomy" id="2840730"/>
    <lineage>
        <taxon>Bacteria</taxon>
        <taxon>Pseudomonadati</taxon>
        <taxon>Bacteroidota</taxon>
        <taxon>Bacteroidia</taxon>
        <taxon>Bacteroidales</taxon>
        <taxon>Rikenellaceae</taxon>
        <taxon>Rikenellaceae incertae sedis</taxon>
        <taxon>Candidatus Coprenecus</taxon>
    </lineage>
</organism>
<feature type="domain" description="Putative beta-lactamase-inhibitor-like PepSY-like" evidence="2">
    <location>
        <begin position="62"/>
        <end position="142"/>
    </location>
</feature>
<dbReference type="InterPro" id="IPR021533">
    <property type="entry name" value="PepSY-like"/>
</dbReference>
<evidence type="ECO:0000256" key="1">
    <source>
        <dbReference type="SAM" id="SignalP"/>
    </source>
</evidence>
<dbReference type="Proteomes" id="UP000886744">
    <property type="component" value="Unassembled WGS sequence"/>
</dbReference>
<sequence>MKKIMILAAAMLLLSVTSARADHDRPIQFNQLPVAAQEFVNTYFSDQKVSFAKEERDFMEVRYEVMFTNSIKIEFYKDGQWKEVNCKYSVIPAGIVPEQIMTYVNSNFPGVQVHSIDRDRRDIEVELTNGLELTFDLYYNLIDMDD</sequence>
<dbReference type="Gene3D" id="3.40.1420.30">
    <property type="match status" value="1"/>
</dbReference>
<comment type="caution">
    <text evidence="3">The sequence shown here is derived from an EMBL/GenBank/DDBJ whole genome shotgun (WGS) entry which is preliminary data.</text>
</comment>
<reference evidence="3" key="2">
    <citation type="journal article" date="2021" name="PeerJ">
        <title>Extensive microbial diversity within the chicken gut microbiome revealed by metagenomics and culture.</title>
        <authorList>
            <person name="Gilroy R."/>
            <person name="Ravi A."/>
            <person name="Getino M."/>
            <person name="Pursley I."/>
            <person name="Horton D.L."/>
            <person name="Alikhan N.F."/>
            <person name="Baker D."/>
            <person name="Gharbi K."/>
            <person name="Hall N."/>
            <person name="Watson M."/>
            <person name="Adriaenssens E.M."/>
            <person name="Foster-Nyarko E."/>
            <person name="Jarju S."/>
            <person name="Secka A."/>
            <person name="Antonio M."/>
            <person name="Oren A."/>
            <person name="Chaudhuri R.R."/>
            <person name="La Ragione R."/>
            <person name="Hildebrand F."/>
            <person name="Pallen M.J."/>
        </authorList>
    </citation>
    <scope>NUCLEOTIDE SEQUENCE</scope>
    <source>
        <strain evidence="3">ChiHjej13B12-12457</strain>
    </source>
</reference>
<dbReference type="SUPFAM" id="SSF160574">
    <property type="entry name" value="BT0923-like"/>
    <property type="match status" value="1"/>
</dbReference>
<dbReference type="Pfam" id="PF11396">
    <property type="entry name" value="PepSY_like"/>
    <property type="match status" value="1"/>
</dbReference>
<feature type="chain" id="PRO_5038832989" evidence="1">
    <location>
        <begin position="22"/>
        <end position="146"/>
    </location>
</feature>
<dbReference type="AlphaFoldDB" id="A0A9D1J5X8"/>
<accession>A0A9D1J5X8</accession>
<proteinExistence type="predicted"/>
<evidence type="ECO:0000259" key="2">
    <source>
        <dbReference type="Pfam" id="PF11396"/>
    </source>
</evidence>
<gene>
    <name evidence="3" type="ORF">IAC94_00730</name>
</gene>
<feature type="signal peptide" evidence="1">
    <location>
        <begin position="1"/>
        <end position="21"/>
    </location>
</feature>